<evidence type="ECO:0008006" key="13">
    <source>
        <dbReference type="Google" id="ProtNLM"/>
    </source>
</evidence>
<dbReference type="PROSITE" id="PS50020">
    <property type="entry name" value="WW_DOMAIN_2"/>
    <property type="match status" value="2"/>
</dbReference>
<feature type="domain" description="FF" evidence="9">
    <location>
        <begin position="212"/>
        <end position="266"/>
    </location>
</feature>
<dbReference type="Proteomes" id="UP000014760">
    <property type="component" value="Unassembled WGS sequence"/>
</dbReference>
<dbReference type="PROSITE" id="PS51676">
    <property type="entry name" value="FF"/>
    <property type="match status" value="3"/>
</dbReference>
<dbReference type="AlphaFoldDB" id="R7V4K7"/>
<dbReference type="EMBL" id="KB297286">
    <property type="protein sequence ID" value="ELU10695.1"/>
    <property type="molecule type" value="Genomic_DNA"/>
</dbReference>
<dbReference type="GO" id="GO:0003723">
    <property type="term" value="F:RNA binding"/>
    <property type="evidence" value="ECO:0007669"/>
    <property type="project" value="TreeGrafter"/>
</dbReference>
<dbReference type="OMA" id="RDEIFQD"/>
<dbReference type="Gene3D" id="2.20.70.10">
    <property type="match status" value="2"/>
</dbReference>
<dbReference type="GO" id="GO:0005685">
    <property type="term" value="C:U1 snRNP"/>
    <property type="evidence" value="ECO:0007669"/>
    <property type="project" value="TreeGrafter"/>
</dbReference>
<dbReference type="PANTHER" id="PTHR11864:SF0">
    <property type="entry name" value="PRP40 PRE-MRNA PROCESSING FACTOR 40 HOMOLOG A (YEAST)"/>
    <property type="match status" value="1"/>
</dbReference>
<feature type="compositionally biased region" description="Basic residues" evidence="7">
    <location>
        <begin position="689"/>
        <end position="698"/>
    </location>
</feature>
<dbReference type="InterPro" id="IPR039726">
    <property type="entry name" value="Prp40-like"/>
</dbReference>
<feature type="coiled-coil region" evidence="6">
    <location>
        <begin position="253"/>
        <end position="292"/>
    </location>
</feature>
<dbReference type="FunFam" id="1.10.10.440:FF:000003">
    <property type="entry name" value="Pre-mRNA processing factor 40 homolog A"/>
    <property type="match status" value="1"/>
</dbReference>
<evidence type="ECO:0000256" key="7">
    <source>
        <dbReference type="SAM" id="MobiDB-lite"/>
    </source>
</evidence>
<feature type="region of interest" description="Disordered" evidence="7">
    <location>
        <begin position="180"/>
        <end position="205"/>
    </location>
</feature>
<dbReference type="FunFam" id="1.10.10.440:FF:000013">
    <property type="entry name" value="pre-mRNA-processing protein 40A isoform X1"/>
    <property type="match status" value="1"/>
</dbReference>
<feature type="compositionally biased region" description="Low complexity" evidence="7">
    <location>
        <begin position="180"/>
        <end position="194"/>
    </location>
</feature>
<feature type="domain" description="FF" evidence="9">
    <location>
        <begin position="346"/>
        <end position="406"/>
    </location>
</feature>
<evidence type="ECO:0000313" key="11">
    <source>
        <dbReference type="EnsemblMetazoa" id="CapteP169630"/>
    </source>
</evidence>
<keyword evidence="12" id="KW-1185">Reference proteome</keyword>
<sequence length="765" mass="88961">MGPMPPGFPPGYPQLPPGMPPMGMPPPGNPVISAPPTAMNPAISNLQQSGSASSSPGGDAKRVLWSEHKAPDGRTYYYNADTKQSLWEKPDDMKSSAELLIAKCPWKEHKSDAGKTYFHNAITKESRWTKPKELEDLQALISKQQNQPSAPAMMTPVPPVSQPSDAIKKAMEATLASIELPSSAPSAPAMAAPEPESREASPERKEFVYRNKKEAQEAFRLLLKEKRIPSTASWESAMKQIIHDPRYSALRHLNEKKQTFNAYKTQRAKEEKEEQRLRAKQAKEDLEDFLLTCQKMNSTIKYRRADQMFADFDVWRNVHERDRRDLFSDVCHQLTKREKEEAKTLRKRNMKVFAEILENMPNLTERTTWSEAQMMLLDNPRFTDDGDLQNMEKEDALLCFQDHIKTLEQEYDDEKERERRRVKRQQRKNREAFLVFLDELHEKGLLHSMSLWMDLYPEISQDARFANMLGQPGSTPLDLFKFYVEDLKARFHDEKKLIKELLKERGVQVEMKTTYEEFVLALGDKRSALDSGNIKLTFNSLVEKAETRERERMKEETRKVRKQENAFRVMLHTVLPEMTTAMTFEEAKASIEKEEAFLAVDLEAERMRMFKEYQMALEEACSHRHRHHAKKRKNKKKDKRKSRSRSRSEGDSDESHSTHRHKKKKKRSRSSSRSPDARNSDSDHESKKVKMMKKKKKRMSPDQSSASEDERREEPRKRKSPSPAKLPTPKKDKKAEKNQWSSDSDLSEDELELRRKQLLQELEQN</sequence>
<evidence type="ECO:0000256" key="5">
    <source>
        <dbReference type="ARBA" id="ARBA00023242"/>
    </source>
</evidence>
<dbReference type="SUPFAM" id="SSF51045">
    <property type="entry name" value="WW domain"/>
    <property type="match status" value="2"/>
</dbReference>
<dbReference type="GO" id="GO:0045292">
    <property type="term" value="P:mRNA cis splicing, via spliceosome"/>
    <property type="evidence" value="ECO:0007669"/>
    <property type="project" value="InterPro"/>
</dbReference>
<keyword evidence="6" id="KW-0175">Coiled coil</keyword>
<protein>
    <recommendedName>
        <fullName evidence="13">Pre-mRNA-processing factor 40 homolog B</fullName>
    </recommendedName>
</protein>
<dbReference type="GO" id="GO:0071004">
    <property type="term" value="C:U2-type prespliceosome"/>
    <property type="evidence" value="ECO:0007669"/>
    <property type="project" value="TreeGrafter"/>
</dbReference>
<evidence type="ECO:0000256" key="4">
    <source>
        <dbReference type="ARBA" id="ARBA00023187"/>
    </source>
</evidence>
<dbReference type="InterPro" id="IPR036020">
    <property type="entry name" value="WW_dom_sf"/>
</dbReference>
<dbReference type="PROSITE" id="PS01159">
    <property type="entry name" value="WW_DOMAIN_1"/>
    <property type="match status" value="1"/>
</dbReference>
<dbReference type="Pfam" id="PF01846">
    <property type="entry name" value="FF"/>
    <property type="match status" value="2"/>
</dbReference>
<keyword evidence="4" id="KW-0508">mRNA splicing</keyword>
<dbReference type="SMART" id="SM00456">
    <property type="entry name" value="WW"/>
    <property type="match status" value="2"/>
</dbReference>
<evidence type="ECO:0000256" key="6">
    <source>
        <dbReference type="SAM" id="Coils"/>
    </source>
</evidence>
<feature type="region of interest" description="Disordered" evidence="7">
    <location>
        <begin position="1"/>
        <end position="66"/>
    </location>
</feature>
<dbReference type="Pfam" id="PF25432">
    <property type="entry name" value="FF_PRPF40A"/>
    <property type="match status" value="1"/>
</dbReference>
<feature type="domain" description="WW" evidence="8">
    <location>
        <begin position="65"/>
        <end position="92"/>
    </location>
</feature>
<dbReference type="STRING" id="283909.R7V4K7"/>
<feature type="compositionally biased region" description="Basic and acidic residues" evidence="7">
    <location>
        <begin position="646"/>
        <end position="657"/>
    </location>
</feature>
<dbReference type="EnsemblMetazoa" id="CapteT169630">
    <property type="protein sequence ID" value="CapteP169630"/>
    <property type="gene ID" value="CapteG169630"/>
</dbReference>
<dbReference type="OrthoDB" id="187617at2759"/>
<accession>R7V4K7</accession>
<evidence type="ECO:0000256" key="3">
    <source>
        <dbReference type="ARBA" id="ARBA00022737"/>
    </source>
</evidence>
<dbReference type="FunFam" id="2.20.70.10:FF:000050">
    <property type="entry name" value="pre-mRNA-processing factor 40 homolog B isoform X1"/>
    <property type="match status" value="1"/>
</dbReference>
<feature type="compositionally biased region" description="Basic residues" evidence="7">
    <location>
        <begin position="658"/>
        <end position="670"/>
    </location>
</feature>
<dbReference type="Pfam" id="PF00397">
    <property type="entry name" value="WW"/>
    <property type="match status" value="2"/>
</dbReference>
<evidence type="ECO:0000256" key="1">
    <source>
        <dbReference type="ARBA" id="ARBA00004123"/>
    </source>
</evidence>
<reference evidence="10 12" key="2">
    <citation type="journal article" date="2013" name="Nature">
        <title>Insights into bilaterian evolution from three spiralian genomes.</title>
        <authorList>
            <person name="Simakov O."/>
            <person name="Marletaz F."/>
            <person name="Cho S.J."/>
            <person name="Edsinger-Gonzales E."/>
            <person name="Havlak P."/>
            <person name="Hellsten U."/>
            <person name="Kuo D.H."/>
            <person name="Larsson T."/>
            <person name="Lv J."/>
            <person name="Arendt D."/>
            <person name="Savage R."/>
            <person name="Osoegawa K."/>
            <person name="de Jong P."/>
            <person name="Grimwood J."/>
            <person name="Chapman J.A."/>
            <person name="Shapiro H."/>
            <person name="Aerts A."/>
            <person name="Otillar R.P."/>
            <person name="Terry A.Y."/>
            <person name="Boore J.L."/>
            <person name="Grigoriev I.V."/>
            <person name="Lindberg D.R."/>
            <person name="Seaver E.C."/>
            <person name="Weisblat D.A."/>
            <person name="Putnam N.H."/>
            <person name="Rokhsar D.S."/>
        </authorList>
    </citation>
    <scope>NUCLEOTIDE SEQUENCE</scope>
    <source>
        <strain evidence="10 12">I ESC-2004</strain>
    </source>
</reference>
<dbReference type="HOGENOM" id="CLU_005825_0_0_1"/>
<dbReference type="SUPFAM" id="SSF81698">
    <property type="entry name" value="FF domain"/>
    <property type="match status" value="5"/>
</dbReference>
<dbReference type="InterPro" id="IPR002713">
    <property type="entry name" value="FF_domain"/>
</dbReference>
<feature type="coiled-coil region" evidence="6">
    <location>
        <begin position="397"/>
        <end position="428"/>
    </location>
</feature>
<evidence type="ECO:0000256" key="2">
    <source>
        <dbReference type="ARBA" id="ARBA00022664"/>
    </source>
</evidence>
<dbReference type="FunCoup" id="R7V4K7">
    <property type="interactions" value="2323"/>
</dbReference>
<feature type="compositionally biased region" description="Basic and acidic residues" evidence="7">
    <location>
        <begin position="195"/>
        <end position="205"/>
    </location>
</feature>
<gene>
    <name evidence="10" type="ORF">CAPTEDRAFT_169630</name>
</gene>
<name>R7V4K7_CAPTE</name>
<proteinExistence type="predicted"/>
<keyword evidence="5" id="KW-0539">Nucleus</keyword>
<evidence type="ECO:0000259" key="9">
    <source>
        <dbReference type="PROSITE" id="PS51676"/>
    </source>
</evidence>
<dbReference type="EMBL" id="AMQN01005983">
    <property type="status" value="NOT_ANNOTATED_CDS"/>
    <property type="molecule type" value="Genomic_DNA"/>
</dbReference>
<dbReference type="Gene3D" id="1.10.10.440">
    <property type="entry name" value="FF domain"/>
    <property type="match status" value="5"/>
</dbReference>
<dbReference type="InterPro" id="IPR036517">
    <property type="entry name" value="FF_domain_sf"/>
</dbReference>
<evidence type="ECO:0000313" key="12">
    <source>
        <dbReference type="Proteomes" id="UP000014760"/>
    </source>
</evidence>
<dbReference type="InterPro" id="IPR001202">
    <property type="entry name" value="WW_dom"/>
</dbReference>
<evidence type="ECO:0000313" key="10">
    <source>
        <dbReference type="EMBL" id="ELU10695.1"/>
    </source>
</evidence>
<keyword evidence="3" id="KW-0677">Repeat</keyword>
<evidence type="ECO:0000259" key="8">
    <source>
        <dbReference type="PROSITE" id="PS50020"/>
    </source>
</evidence>
<reference evidence="11" key="3">
    <citation type="submission" date="2015-06" db="UniProtKB">
        <authorList>
            <consortium name="EnsemblMetazoa"/>
        </authorList>
    </citation>
    <scope>IDENTIFICATION</scope>
</reference>
<organism evidence="10">
    <name type="scientific">Capitella teleta</name>
    <name type="common">Polychaete worm</name>
    <dbReference type="NCBI Taxonomy" id="283909"/>
    <lineage>
        <taxon>Eukaryota</taxon>
        <taxon>Metazoa</taxon>
        <taxon>Spiralia</taxon>
        <taxon>Lophotrochozoa</taxon>
        <taxon>Annelida</taxon>
        <taxon>Polychaeta</taxon>
        <taxon>Sedentaria</taxon>
        <taxon>Scolecida</taxon>
        <taxon>Capitellidae</taxon>
        <taxon>Capitella</taxon>
    </lineage>
</organism>
<feature type="region of interest" description="Disordered" evidence="7">
    <location>
        <begin position="144"/>
        <end position="163"/>
    </location>
</feature>
<feature type="region of interest" description="Disordered" evidence="7">
    <location>
        <begin position="621"/>
        <end position="751"/>
    </location>
</feature>
<dbReference type="FunFam" id="1.10.10.440:FF:000002">
    <property type="entry name" value="pre-mRNA-processing factor 40 homolog A isoform X1"/>
    <property type="match status" value="1"/>
</dbReference>
<dbReference type="SMART" id="SM00441">
    <property type="entry name" value="FF"/>
    <property type="match status" value="4"/>
</dbReference>
<feature type="domain" description="WW" evidence="8">
    <location>
        <begin position="105"/>
        <end position="133"/>
    </location>
</feature>
<feature type="compositionally biased region" description="Low complexity" evidence="7">
    <location>
        <begin position="49"/>
        <end position="58"/>
    </location>
</feature>
<feature type="compositionally biased region" description="Pro residues" evidence="7">
    <location>
        <begin position="1"/>
        <end position="29"/>
    </location>
</feature>
<feature type="compositionally biased region" description="Basic residues" evidence="7">
    <location>
        <begin position="623"/>
        <end position="645"/>
    </location>
</feature>
<comment type="subcellular location">
    <subcellularLocation>
        <location evidence="1">Nucleus</location>
    </subcellularLocation>
</comment>
<dbReference type="CDD" id="cd00201">
    <property type="entry name" value="WW"/>
    <property type="match status" value="2"/>
</dbReference>
<feature type="compositionally biased region" description="Basic and acidic residues" evidence="7">
    <location>
        <begin position="675"/>
        <end position="688"/>
    </location>
</feature>
<feature type="domain" description="FF" evidence="9">
    <location>
        <begin position="426"/>
        <end position="486"/>
    </location>
</feature>
<dbReference type="PANTHER" id="PTHR11864">
    <property type="entry name" value="PRE-MRNA-PROCESSING PROTEIN PRP40"/>
    <property type="match status" value="1"/>
</dbReference>
<reference evidence="12" key="1">
    <citation type="submission" date="2012-12" db="EMBL/GenBank/DDBJ databases">
        <authorList>
            <person name="Hellsten U."/>
            <person name="Grimwood J."/>
            <person name="Chapman J.A."/>
            <person name="Shapiro H."/>
            <person name="Aerts A."/>
            <person name="Otillar R.P."/>
            <person name="Terry A.Y."/>
            <person name="Boore J.L."/>
            <person name="Simakov O."/>
            <person name="Marletaz F."/>
            <person name="Cho S.-J."/>
            <person name="Edsinger-Gonzales E."/>
            <person name="Havlak P."/>
            <person name="Kuo D.-H."/>
            <person name="Larsson T."/>
            <person name="Lv J."/>
            <person name="Arendt D."/>
            <person name="Savage R."/>
            <person name="Osoegawa K."/>
            <person name="de Jong P."/>
            <person name="Lindberg D.R."/>
            <person name="Seaver E.C."/>
            <person name="Weisblat D.A."/>
            <person name="Putnam N.H."/>
            <person name="Grigoriev I.V."/>
            <person name="Rokhsar D.S."/>
        </authorList>
    </citation>
    <scope>NUCLEOTIDE SEQUENCE</scope>
    <source>
        <strain evidence="12">I ESC-2004</strain>
    </source>
</reference>
<keyword evidence="2" id="KW-0507">mRNA processing</keyword>